<dbReference type="HOGENOM" id="CLU_828781_0_0_0"/>
<name>H1HFV1_9FUSO</name>
<reference evidence="1 2" key="1">
    <citation type="submission" date="2011-12" db="EMBL/GenBank/DDBJ databases">
        <title>The Genome Sequence of Fusobacterium nucleatum subsp. animalis OT 420.</title>
        <authorList>
            <consortium name="The Broad Institute Genome Sequencing Platform"/>
            <person name="Earl A."/>
            <person name="Ward D."/>
            <person name="Feldgarden M."/>
            <person name="Gevers D."/>
            <person name="Izard J."/>
            <person name="Blanton J.M."/>
            <person name="Mathney J."/>
            <person name="Tanner A.C."/>
            <person name="Dewhirst F.E."/>
            <person name="Young S.K."/>
            <person name="Zeng Q."/>
            <person name="Gargeya S."/>
            <person name="Fitzgerald M."/>
            <person name="Haas B."/>
            <person name="Abouelleil A."/>
            <person name="Alvarado L."/>
            <person name="Arachchi H.M."/>
            <person name="Berlin A."/>
            <person name="Chapman S.B."/>
            <person name="Gearin G."/>
            <person name="Goldberg J."/>
            <person name="Griggs A."/>
            <person name="Gujja S."/>
            <person name="Hansen M."/>
            <person name="Heiman D."/>
            <person name="Howarth C."/>
            <person name="Larimer J."/>
            <person name="Lui A."/>
            <person name="MacDonald P.J.P."/>
            <person name="McCowen C."/>
            <person name="Montmayeur A."/>
            <person name="Murphy C."/>
            <person name="Neiman D."/>
            <person name="Pearson M."/>
            <person name="Priest M."/>
            <person name="Roberts A."/>
            <person name="Saif S."/>
            <person name="Shea T."/>
            <person name="Sisk P."/>
            <person name="Stolte C."/>
            <person name="Sykes S."/>
            <person name="Wortman J."/>
            <person name="Nusbaum C."/>
            <person name="Birren B."/>
        </authorList>
    </citation>
    <scope>NUCLEOTIDE SEQUENCE [LARGE SCALE GENOMIC DNA]</scope>
    <source>
        <strain evidence="2">F0419</strain>
    </source>
</reference>
<dbReference type="AlphaFoldDB" id="H1HFV1"/>
<comment type="caution">
    <text evidence="1">The sequence shown here is derived from an EMBL/GenBank/DDBJ whole genome shotgun (WGS) entry which is preliminary data.</text>
</comment>
<gene>
    <name evidence="1" type="ORF">HMPREF9942_01352</name>
</gene>
<evidence type="ECO:0000313" key="2">
    <source>
        <dbReference type="Proteomes" id="UP000004565"/>
    </source>
</evidence>
<dbReference type="PATRIC" id="fig|999414.3.peg.1349"/>
<dbReference type="Proteomes" id="UP000004565">
    <property type="component" value="Unassembled WGS sequence"/>
</dbReference>
<sequence>MNNDFIELNDIDILEVAKPLKDKMSLLLSNIKDKILLVPGFIRTVSSFIPIKNLQAVLTNEQKEKIASGVLKIMSKNDGTLVANLVDAQSGKIVTNIPLKEIKLTPELNKAMTDFALQLQLLQISAEIKSIKKAVEEVRKGQEYDRLATAYSCQQKFLQATLIKDIKLKKETLLRIALDAEDSRNFLMLSQKANIDFIKNLPDGYWKKMLSLTTSSEIDSRMNEIREGFSTINMVSLVEALAYHELEEYGSEQQSLIYYADFIQKTYLDDSKLLKRLDSIDPSTERYWTTKVPIIETKIRKQKELYNKLELLEVK</sequence>
<proteinExistence type="predicted"/>
<evidence type="ECO:0000313" key="1">
    <source>
        <dbReference type="EMBL" id="EHO77624.1"/>
    </source>
</evidence>
<organism evidence="1 2">
    <name type="scientific">Fusobacterium animalis F0419</name>
    <dbReference type="NCBI Taxonomy" id="999414"/>
    <lineage>
        <taxon>Bacteria</taxon>
        <taxon>Fusobacteriati</taxon>
        <taxon>Fusobacteriota</taxon>
        <taxon>Fusobacteriia</taxon>
        <taxon>Fusobacteriales</taxon>
        <taxon>Fusobacteriaceae</taxon>
        <taxon>Fusobacterium</taxon>
    </lineage>
</organism>
<dbReference type="RefSeq" id="WP_005910099.1">
    <property type="nucleotide sequence ID" value="NZ_AKCE01000001.1"/>
</dbReference>
<dbReference type="EMBL" id="AGEH01000014">
    <property type="protein sequence ID" value="EHO77624.1"/>
    <property type="molecule type" value="Genomic_DNA"/>
</dbReference>
<accession>H1HFV1</accession>
<protein>
    <submittedName>
        <fullName evidence="1">Uncharacterized protein</fullName>
    </submittedName>
</protein>